<dbReference type="EMBL" id="MU805945">
    <property type="protein sequence ID" value="KAJ3844839.1"/>
    <property type="molecule type" value="Genomic_DNA"/>
</dbReference>
<gene>
    <name evidence="2" type="ORF">F5878DRAFT_705894</name>
</gene>
<accession>A0AA38PKX1</accession>
<keyword evidence="1" id="KW-0732">Signal</keyword>
<keyword evidence="3" id="KW-1185">Reference proteome</keyword>
<comment type="caution">
    <text evidence="2">The sequence shown here is derived from an EMBL/GenBank/DDBJ whole genome shotgun (WGS) entry which is preliminary data.</text>
</comment>
<dbReference type="AlphaFoldDB" id="A0AA38PKX1"/>
<reference evidence="2" key="1">
    <citation type="submission" date="2022-08" db="EMBL/GenBank/DDBJ databases">
        <authorList>
            <consortium name="DOE Joint Genome Institute"/>
            <person name="Min B."/>
            <person name="Riley R."/>
            <person name="Sierra-Patev S."/>
            <person name="Naranjo-Ortiz M."/>
            <person name="Looney B."/>
            <person name="Konkel Z."/>
            <person name="Slot J.C."/>
            <person name="Sakamoto Y."/>
            <person name="Steenwyk J.L."/>
            <person name="Rokas A."/>
            <person name="Carro J."/>
            <person name="Camarero S."/>
            <person name="Ferreira P."/>
            <person name="Molpeceres G."/>
            <person name="Ruiz-Duenas F.J."/>
            <person name="Serrano A."/>
            <person name="Henrissat B."/>
            <person name="Drula E."/>
            <person name="Hughes K.W."/>
            <person name="Mata J.L."/>
            <person name="Ishikawa N.K."/>
            <person name="Vargas-Isla R."/>
            <person name="Ushijima S."/>
            <person name="Smith C.A."/>
            <person name="Ahrendt S."/>
            <person name="Andreopoulos W."/>
            <person name="He G."/>
            <person name="Labutti K."/>
            <person name="Lipzen A."/>
            <person name="Ng V."/>
            <person name="Sandor L."/>
            <person name="Barry K."/>
            <person name="Martinez A.T."/>
            <person name="Xiao Y."/>
            <person name="Gibbons J.G."/>
            <person name="Terashima K."/>
            <person name="Hibbett D.S."/>
            <person name="Grigoriev I.V."/>
        </authorList>
    </citation>
    <scope>NUCLEOTIDE SEQUENCE</scope>
    <source>
        <strain evidence="2">TFB9207</strain>
    </source>
</reference>
<feature type="signal peptide" evidence="1">
    <location>
        <begin position="1"/>
        <end position="29"/>
    </location>
</feature>
<organism evidence="2 3">
    <name type="scientific">Lentinula raphanica</name>
    <dbReference type="NCBI Taxonomy" id="153919"/>
    <lineage>
        <taxon>Eukaryota</taxon>
        <taxon>Fungi</taxon>
        <taxon>Dikarya</taxon>
        <taxon>Basidiomycota</taxon>
        <taxon>Agaricomycotina</taxon>
        <taxon>Agaricomycetes</taxon>
        <taxon>Agaricomycetidae</taxon>
        <taxon>Agaricales</taxon>
        <taxon>Marasmiineae</taxon>
        <taxon>Omphalotaceae</taxon>
        <taxon>Lentinula</taxon>
    </lineage>
</organism>
<feature type="chain" id="PRO_5041455830" evidence="1">
    <location>
        <begin position="30"/>
        <end position="200"/>
    </location>
</feature>
<name>A0AA38PKX1_9AGAR</name>
<protein>
    <submittedName>
        <fullName evidence="2">Uncharacterized protein</fullName>
    </submittedName>
</protein>
<evidence type="ECO:0000256" key="1">
    <source>
        <dbReference type="SAM" id="SignalP"/>
    </source>
</evidence>
<sequence>MPSLLSSITLSLRMIFTIGLLASLLVVTAVPINAPPNQHPTNPIPLINGDIVTKPVKILRWDSKNLLTRDQPITVEESWALKVGADEFRAVPKSSGSDLWQGLPTALSSHSDFNGILLGYFVVPKTMWDKIEGSMRSLEAKSNLEYINANLHFMARQPGCSLGISWDAWTEGGHGLYDQMLAQKGSAGGGPLATSRPKSA</sequence>
<dbReference type="Proteomes" id="UP001163846">
    <property type="component" value="Unassembled WGS sequence"/>
</dbReference>
<proteinExistence type="predicted"/>
<evidence type="ECO:0000313" key="2">
    <source>
        <dbReference type="EMBL" id="KAJ3844839.1"/>
    </source>
</evidence>
<evidence type="ECO:0000313" key="3">
    <source>
        <dbReference type="Proteomes" id="UP001163846"/>
    </source>
</evidence>